<dbReference type="GO" id="GO:0018958">
    <property type="term" value="P:phenol-containing compound metabolic process"/>
    <property type="evidence" value="ECO:0007669"/>
    <property type="project" value="InterPro"/>
</dbReference>
<keyword evidence="6" id="KW-0472">Membrane</keyword>
<name>A0A2U3EQ83_PURLI</name>
<comment type="similarity">
    <text evidence="1">Belongs to the sulfatase family.</text>
</comment>
<feature type="modified residue" description="3-oxoalanine (Cys)" evidence="5">
    <location>
        <position position="153"/>
    </location>
</feature>
<dbReference type="PIRSF" id="PIRSF000972">
    <property type="entry name" value="Arylsulf_plant"/>
    <property type="match status" value="1"/>
</dbReference>
<evidence type="ECO:0000256" key="2">
    <source>
        <dbReference type="ARBA" id="ARBA00022729"/>
    </source>
</evidence>
<dbReference type="EMBL" id="LCWV01000001">
    <property type="protein sequence ID" value="PWI76651.1"/>
    <property type="molecule type" value="Genomic_DNA"/>
</dbReference>
<dbReference type="GO" id="GO:0004065">
    <property type="term" value="F:arylsulfatase activity"/>
    <property type="evidence" value="ECO:0007669"/>
    <property type="project" value="InterPro"/>
</dbReference>
<dbReference type="InterPro" id="IPR024607">
    <property type="entry name" value="Sulfatase_CS"/>
</dbReference>
<feature type="transmembrane region" description="Helical" evidence="6">
    <location>
        <begin position="68"/>
        <end position="89"/>
    </location>
</feature>
<evidence type="ECO:0000256" key="3">
    <source>
        <dbReference type="ARBA" id="ARBA00022801"/>
    </source>
</evidence>
<evidence type="ECO:0000313" key="8">
    <source>
        <dbReference type="EMBL" id="PWI76651.1"/>
    </source>
</evidence>
<dbReference type="PANTHER" id="PTHR43108">
    <property type="entry name" value="N-ACETYLGLUCOSAMINE-6-SULFATASE FAMILY MEMBER"/>
    <property type="match status" value="1"/>
</dbReference>
<dbReference type="FunFam" id="3.40.720.10:FF:000051">
    <property type="entry name" value="Arylsulfatase"/>
    <property type="match status" value="1"/>
</dbReference>
<dbReference type="PANTHER" id="PTHR43108:SF8">
    <property type="entry name" value="SD21168P"/>
    <property type="match status" value="1"/>
</dbReference>
<keyword evidence="2" id="KW-0732">Signal</keyword>
<keyword evidence="6" id="KW-1133">Transmembrane helix</keyword>
<reference evidence="8 9" key="1">
    <citation type="journal article" date="2016" name="Front. Microbiol.">
        <title>Genome and transcriptome sequences reveal the specific parasitism of the nematophagous Purpureocillium lilacinum 36-1.</title>
        <authorList>
            <person name="Xie J."/>
            <person name="Li S."/>
            <person name="Mo C."/>
            <person name="Xiao X."/>
            <person name="Peng D."/>
            <person name="Wang G."/>
            <person name="Xiao Y."/>
        </authorList>
    </citation>
    <scope>NUCLEOTIDE SEQUENCE [LARGE SCALE GENOMIC DNA]</scope>
    <source>
        <strain evidence="8 9">36-1</strain>
    </source>
</reference>
<keyword evidence="6" id="KW-0812">Transmembrane</keyword>
<dbReference type="GO" id="GO:0005539">
    <property type="term" value="F:glycosaminoglycan binding"/>
    <property type="evidence" value="ECO:0007669"/>
    <property type="project" value="TreeGrafter"/>
</dbReference>
<evidence type="ECO:0000256" key="6">
    <source>
        <dbReference type="SAM" id="Phobius"/>
    </source>
</evidence>
<protein>
    <submittedName>
        <fullName evidence="8">Arylsulfatase</fullName>
    </submittedName>
</protein>
<evidence type="ECO:0000259" key="7">
    <source>
        <dbReference type="Pfam" id="PF00884"/>
    </source>
</evidence>
<evidence type="ECO:0000256" key="5">
    <source>
        <dbReference type="PIRSR" id="PIRSR000972-50"/>
    </source>
</evidence>
<organism evidence="8 9">
    <name type="scientific">Purpureocillium lilacinum</name>
    <name type="common">Paecilomyces lilacinus</name>
    <dbReference type="NCBI Taxonomy" id="33203"/>
    <lineage>
        <taxon>Eukaryota</taxon>
        <taxon>Fungi</taxon>
        <taxon>Dikarya</taxon>
        <taxon>Ascomycota</taxon>
        <taxon>Pezizomycotina</taxon>
        <taxon>Sordariomycetes</taxon>
        <taxon>Hypocreomycetidae</taxon>
        <taxon>Hypocreales</taxon>
        <taxon>Ophiocordycipitaceae</taxon>
        <taxon>Purpureocillium</taxon>
    </lineage>
</organism>
<dbReference type="AlphaFoldDB" id="A0A2U3EQ83"/>
<accession>A0A2U3EQ83</accession>
<proteinExistence type="inferred from homology"/>
<evidence type="ECO:0000256" key="1">
    <source>
        <dbReference type="ARBA" id="ARBA00008779"/>
    </source>
</evidence>
<evidence type="ECO:0000256" key="4">
    <source>
        <dbReference type="ARBA" id="ARBA00023180"/>
    </source>
</evidence>
<feature type="domain" description="Sulfatase N-terminal" evidence="7">
    <location>
        <begin position="109"/>
        <end position="455"/>
    </location>
</feature>
<dbReference type="Pfam" id="PF00884">
    <property type="entry name" value="Sulfatase"/>
    <property type="match status" value="1"/>
</dbReference>
<keyword evidence="4" id="KW-0325">Glycoprotein</keyword>
<evidence type="ECO:0000313" key="9">
    <source>
        <dbReference type="Proteomes" id="UP000245956"/>
    </source>
</evidence>
<dbReference type="Proteomes" id="UP000245956">
    <property type="component" value="Unassembled WGS sequence"/>
</dbReference>
<dbReference type="CDD" id="cd16147">
    <property type="entry name" value="G6S"/>
    <property type="match status" value="1"/>
</dbReference>
<comment type="PTM">
    <text evidence="5">The conversion to 3-oxoalanine (also known as C-formylglycine, FGly), of a serine or cysteine residue in prokaryotes and of a cysteine residue in eukaryotes, is critical for catalytic activity.</text>
</comment>
<sequence>MSTLANNLDSRNVGDPAGITLLFVPPRAFAMERDVQGKPHWQASERKRPPDPTIAVVPQSRQFLLRRALVTMGLPLFLLSALFLALNAFNVAADDIDAAGGHGRLAGKPNFIFIMTDDQDLHLNSLDYQPLLKKHFTDKGTFFKKHFCTVSLCCPSRVSLLTGKAAHNTNVTDVSAPYGGYNKFVAEGHNDKYLPVWLQAAGYNTYYTGKLMNGHTIQTYNKPLAKGWTRSDFLIDPNTYRYLNASTVLDNGKFKFNPGKYSTDLVSDRAVEFLGNAIDAQKPFFLGVTPIGPHSETVLGEAGGTKFLAPIPADRHKDLFSCVKVPRGGNFNPDQPGAVSFFDIPKLNNDQIKYNDNFYRRRLQSLQAVDELVDNIVTKLEAHPEVLANTYLFYTSDNGFHISNHRLPPGKTCSREEDINIPFIARGPGIAAGKVASFPTSHTDLVPTFFELAGIPLHEDFDGIPIPLTQQSLRHNRVKHEHVNVEFWGSGLAEGTAFPNLSFGDIDERRTGNKFSNNTYKTVRVVGDKYDFSYSVWCTNEHELYNIKDDPSQLKNLYGSKGKTSGFSIPELTARLDALLLTLKSCKGKACREPWQTLFPKGDVKNLRQALDRRYDHFFLNQQEKVTFSQCLKGYITSAEGALAPIPYGSKGVDEALEARWEDMV</sequence>
<keyword evidence="3" id="KW-0378">Hydrolase</keyword>
<dbReference type="PROSITE" id="PS00523">
    <property type="entry name" value="SULFATASE_1"/>
    <property type="match status" value="1"/>
</dbReference>
<comment type="caution">
    <text evidence="8">The sequence shown here is derived from an EMBL/GenBank/DDBJ whole genome shotgun (WGS) entry which is preliminary data.</text>
</comment>
<dbReference type="GO" id="GO:0008449">
    <property type="term" value="F:N-acetylglucosamine-6-sulfatase activity"/>
    <property type="evidence" value="ECO:0007669"/>
    <property type="project" value="TreeGrafter"/>
</dbReference>
<dbReference type="Gene3D" id="3.40.720.10">
    <property type="entry name" value="Alkaline Phosphatase, subunit A"/>
    <property type="match status" value="1"/>
</dbReference>
<gene>
    <name evidence="8" type="ORF">PCL_03845</name>
</gene>
<dbReference type="InterPro" id="IPR000917">
    <property type="entry name" value="Sulfatase_N"/>
</dbReference>
<dbReference type="InterPro" id="IPR012083">
    <property type="entry name" value="Arylsulfatase"/>
</dbReference>
<dbReference type="InterPro" id="IPR017850">
    <property type="entry name" value="Alkaline_phosphatase_core_sf"/>
</dbReference>
<dbReference type="SUPFAM" id="SSF53649">
    <property type="entry name" value="Alkaline phosphatase-like"/>
    <property type="match status" value="1"/>
</dbReference>